<accession>A0A6J4NPM6</accession>
<evidence type="ECO:0000256" key="1">
    <source>
        <dbReference type="SAM" id="MobiDB-lite"/>
    </source>
</evidence>
<dbReference type="AlphaFoldDB" id="A0A6J4NPM6"/>
<reference evidence="2" key="1">
    <citation type="submission" date="2020-02" db="EMBL/GenBank/DDBJ databases">
        <authorList>
            <person name="Meier V. D."/>
        </authorList>
    </citation>
    <scope>NUCLEOTIDE SEQUENCE</scope>
    <source>
        <strain evidence="2">AVDCRST_MAG01</strain>
    </source>
</reference>
<feature type="region of interest" description="Disordered" evidence="1">
    <location>
        <begin position="1"/>
        <end position="24"/>
    </location>
</feature>
<protein>
    <submittedName>
        <fullName evidence="2">Uncharacterized protein</fullName>
    </submittedName>
</protein>
<name>A0A6J4NPM6_9ACTN</name>
<gene>
    <name evidence="2" type="ORF">AVDCRST_MAG01-01-367</name>
</gene>
<dbReference type="EMBL" id="CADCUW010000054">
    <property type="protein sequence ID" value="CAA9388305.1"/>
    <property type="molecule type" value="Genomic_DNA"/>
</dbReference>
<feature type="non-terminal residue" evidence="2">
    <location>
        <position position="1"/>
    </location>
</feature>
<sequence>GLQGGHGARAPLGRRRRGRPAVAGPRRYLRLRVL</sequence>
<evidence type="ECO:0000313" key="2">
    <source>
        <dbReference type="EMBL" id="CAA9388305.1"/>
    </source>
</evidence>
<proteinExistence type="predicted"/>
<feature type="non-terminal residue" evidence="2">
    <location>
        <position position="34"/>
    </location>
</feature>
<organism evidence="2">
    <name type="scientific">uncultured Rubrobacteraceae bacterium</name>
    <dbReference type="NCBI Taxonomy" id="349277"/>
    <lineage>
        <taxon>Bacteria</taxon>
        <taxon>Bacillati</taxon>
        <taxon>Actinomycetota</taxon>
        <taxon>Rubrobacteria</taxon>
        <taxon>Rubrobacterales</taxon>
        <taxon>Rubrobacteraceae</taxon>
        <taxon>environmental samples</taxon>
    </lineage>
</organism>